<keyword evidence="1" id="KW-0812">Transmembrane</keyword>
<evidence type="ECO:0000313" key="3">
    <source>
        <dbReference type="Proteomes" id="UP000202420"/>
    </source>
</evidence>
<dbReference type="EMBL" id="EF101928">
    <property type="protein sequence ID" value="ABT16384.1"/>
    <property type="molecule type" value="Genomic_DNA"/>
</dbReference>
<feature type="transmembrane region" description="Helical" evidence="1">
    <location>
        <begin position="49"/>
        <end position="73"/>
    </location>
</feature>
<organism evidence="2 3">
    <name type="scientific">Chlorovirus heliozoae</name>
    <dbReference type="NCBI Taxonomy" id="322019"/>
    <lineage>
        <taxon>Viruses</taxon>
        <taxon>Varidnaviria</taxon>
        <taxon>Bamfordvirae</taxon>
        <taxon>Nucleocytoviricota</taxon>
        <taxon>Megaviricetes</taxon>
        <taxon>Algavirales</taxon>
        <taxon>Phycodnaviridae</taxon>
        <taxon>Chlorovirus</taxon>
    </lineage>
</organism>
<dbReference type="KEGG" id="vg:5470170"/>
<keyword evidence="1" id="KW-0472">Membrane</keyword>
<sequence>MMFKLVWRVSANTVRFGIFNNSSMLHHTSSVFSMQFTPKFLYFRKLVTLLNFLGMSLQYGISSMYILYSWLFFVCPKRHTESSFNL</sequence>
<dbReference type="RefSeq" id="YP_001426731.1">
    <property type="nucleotide sequence ID" value="NC_008724.1"/>
</dbReference>
<reference evidence="2 3" key="1">
    <citation type="submission" date="2006-09" db="EMBL/GenBank/DDBJ databases">
        <title>Sequence and annotation of the 288-kb ATCV-1 virus that infects an endosymbiotic Chlorella strain of the heliozoon Acanthocystis turfacea.</title>
        <authorList>
            <person name="Fitzgerald L.A."/>
            <person name="Graves M.V."/>
            <person name="Li X."/>
            <person name="Pfitzner A.J.P."/>
            <person name="Hartigan J."/>
            <person name="Van Etten J.L."/>
        </authorList>
    </citation>
    <scope>NUCLEOTIDE SEQUENCE [LARGE SCALE GENOMIC DNA]</scope>
    <source>
        <strain evidence="2 3">ATCV-1</strain>
    </source>
</reference>
<gene>
    <name evidence="2" type="primary">z250R</name>
    <name evidence="2" type="ORF">ATCV1_z250R</name>
</gene>
<protein>
    <submittedName>
        <fullName evidence="2">Uncharacterized protein z250R</fullName>
    </submittedName>
</protein>
<evidence type="ECO:0000313" key="2">
    <source>
        <dbReference type="EMBL" id="ABT16384.1"/>
    </source>
</evidence>
<dbReference type="GeneID" id="5470170"/>
<proteinExistence type="predicted"/>
<keyword evidence="3" id="KW-1185">Reference proteome</keyword>
<keyword evidence="1" id="KW-1133">Transmembrane helix</keyword>
<dbReference type="Proteomes" id="UP000202420">
    <property type="component" value="Segment"/>
</dbReference>
<evidence type="ECO:0000256" key="1">
    <source>
        <dbReference type="SAM" id="Phobius"/>
    </source>
</evidence>
<accession>A7K8L0</accession>
<name>A7K8L0_9PHYC</name>